<dbReference type="OrthoDB" id="2449392at2"/>
<reference evidence="2 3" key="1">
    <citation type="submission" date="2018-07" db="EMBL/GenBank/DDBJ databases">
        <title>Bacillus sp. YLB-04 draft genome sequence.</title>
        <authorList>
            <person name="Yu L."/>
            <person name="Tang X."/>
        </authorList>
    </citation>
    <scope>NUCLEOTIDE SEQUENCE [LARGE SCALE GENOMIC DNA]</scope>
    <source>
        <strain evidence="2 3">YLB-04</strain>
    </source>
</reference>
<keyword evidence="1" id="KW-0812">Transmembrane</keyword>
<organism evidence="2 3">
    <name type="scientific">Neobacillus piezotolerans</name>
    <dbReference type="NCBI Taxonomy" id="2259171"/>
    <lineage>
        <taxon>Bacteria</taxon>
        <taxon>Bacillati</taxon>
        <taxon>Bacillota</taxon>
        <taxon>Bacilli</taxon>
        <taxon>Bacillales</taxon>
        <taxon>Bacillaceae</taxon>
        <taxon>Neobacillus</taxon>
    </lineage>
</organism>
<sequence>MIINTRSSDERKVTMVAITIIMYISSFFVPFVIIASIHSMYFFKREYWFFETPPSSYIAFMIGMLLSAVLFTLYLAAAWKWESRKLGIALLAMQIITIPVYIGSVDNYYYATGEGIFFNKLAGYGLKKYAWEDMERVKVVYRHSNGSVRLDQYKFTTKDGVVVSIPYTSRFAESQWKIDGVIKANKLTVSDNYDNPIMD</sequence>
<keyword evidence="3" id="KW-1185">Reference proteome</keyword>
<accession>A0A3D8GPW4</accession>
<keyword evidence="1" id="KW-0472">Membrane</keyword>
<evidence type="ECO:0000313" key="3">
    <source>
        <dbReference type="Proteomes" id="UP000257144"/>
    </source>
</evidence>
<protein>
    <submittedName>
        <fullName evidence="2">Uncharacterized protein</fullName>
    </submittedName>
</protein>
<evidence type="ECO:0000313" key="2">
    <source>
        <dbReference type="EMBL" id="RDU36524.1"/>
    </source>
</evidence>
<feature type="transmembrane region" description="Helical" evidence="1">
    <location>
        <begin position="12"/>
        <end position="37"/>
    </location>
</feature>
<gene>
    <name evidence="2" type="ORF">DRW41_13425</name>
</gene>
<feature type="transmembrane region" description="Helical" evidence="1">
    <location>
        <begin position="57"/>
        <end position="79"/>
    </location>
</feature>
<dbReference type="AlphaFoldDB" id="A0A3D8GPW4"/>
<comment type="caution">
    <text evidence="2">The sequence shown here is derived from an EMBL/GenBank/DDBJ whole genome shotgun (WGS) entry which is preliminary data.</text>
</comment>
<dbReference type="RefSeq" id="WP_115452517.1">
    <property type="nucleotide sequence ID" value="NZ_QNQT01000005.1"/>
</dbReference>
<dbReference type="Proteomes" id="UP000257144">
    <property type="component" value="Unassembled WGS sequence"/>
</dbReference>
<evidence type="ECO:0000256" key="1">
    <source>
        <dbReference type="SAM" id="Phobius"/>
    </source>
</evidence>
<feature type="transmembrane region" description="Helical" evidence="1">
    <location>
        <begin position="86"/>
        <end position="102"/>
    </location>
</feature>
<dbReference type="EMBL" id="QNQT01000005">
    <property type="protein sequence ID" value="RDU36524.1"/>
    <property type="molecule type" value="Genomic_DNA"/>
</dbReference>
<name>A0A3D8GPW4_9BACI</name>
<proteinExistence type="predicted"/>
<keyword evidence="1" id="KW-1133">Transmembrane helix</keyword>